<evidence type="ECO:0000313" key="3">
    <source>
        <dbReference type="Proteomes" id="UP000494165"/>
    </source>
</evidence>
<sequence>MKGKKSWSVGKRNQKTSATKQEKPTVLLHFTKKPHYEVTLKHVRRVMERFGYGVTYNTDADWDVLWAHDSPFSTVEALTEIKPHQRVNKIPENGHLTIKAEFVKSGAINIPPAFRFPEDKDKFLKYVEENPTTKFVEKNNYHREIYLKAVKDIDFDSEQKFVQKFIDKPLLIDGKKFEFGVYVVITSIHPLRAYRIKEDMIIRYTKIPYYPFNESNVSQYVIKEDSLQYWESPTMQKFLNHSYSIQESFDATLKSVGANPDHVWELVDKSIVSVLLAQEGNIFYSAKYYQNIRNFFELYRFDYIMDEDYKLYALEANMSPNLSSAKNPRNAIIYEQVLNNLFKLVGLEAYVNLPNENSNITQRMVAHKRNIMVFPDVCLHCNDCSDFECKLCATCLNEDLALDLQMAYREYLSKSRASRVFPPRMVTFFLF</sequence>
<evidence type="ECO:0000256" key="1">
    <source>
        <dbReference type="SAM" id="MobiDB-lite"/>
    </source>
</evidence>
<gene>
    <name evidence="2" type="ORF">CLODIP_2_CD14719</name>
</gene>
<organism evidence="2 3">
    <name type="scientific">Cloeon dipterum</name>
    <dbReference type="NCBI Taxonomy" id="197152"/>
    <lineage>
        <taxon>Eukaryota</taxon>
        <taxon>Metazoa</taxon>
        <taxon>Ecdysozoa</taxon>
        <taxon>Arthropoda</taxon>
        <taxon>Hexapoda</taxon>
        <taxon>Insecta</taxon>
        <taxon>Pterygota</taxon>
        <taxon>Palaeoptera</taxon>
        <taxon>Ephemeroptera</taxon>
        <taxon>Pisciforma</taxon>
        <taxon>Baetidae</taxon>
        <taxon>Cloeon</taxon>
    </lineage>
</organism>
<dbReference type="InterPro" id="IPR053317">
    <property type="entry name" value="Tubulin_polyglutamylase"/>
</dbReference>
<dbReference type="InterPro" id="IPR004344">
    <property type="entry name" value="TTL/TTLL_fam"/>
</dbReference>
<comment type="caution">
    <text evidence="2">The sequence shown here is derived from an EMBL/GenBank/DDBJ whole genome shotgun (WGS) entry which is preliminary data.</text>
</comment>
<feature type="region of interest" description="Disordered" evidence="1">
    <location>
        <begin position="1"/>
        <end position="23"/>
    </location>
</feature>
<dbReference type="AlphaFoldDB" id="A0A8S1E633"/>
<dbReference type="PANTHER" id="PTHR47113:SF1">
    <property type="entry name" value="LD09343P"/>
    <property type="match status" value="1"/>
</dbReference>
<keyword evidence="3" id="KW-1185">Reference proteome</keyword>
<dbReference type="Proteomes" id="UP000494165">
    <property type="component" value="Unassembled WGS sequence"/>
</dbReference>
<proteinExistence type="predicted"/>
<dbReference type="Pfam" id="PF03133">
    <property type="entry name" value="TTL"/>
    <property type="match status" value="1"/>
</dbReference>
<dbReference type="PROSITE" id="PS51221">
    <property type="entry name" value="TTL"/>
    <property type="match status" value="1"/>
</dbReference>
<protein>
    <submittedName>
        <fullName evidence="2">Uncharacterized protein</fullName>
    </submittedName>
</protein>
<dbReference type="SUPFAM" id="SSF56059">
    <property type="entry name" value="Glutathione synthetase ATP-binding domain-like"/>
    <property type="match status" value="1"/>
</dbReference>
<reference evidence="2 3" key="1">
    <citation type="submission" date="2020-04" db="EMBL/GenBank/DDBJ databases">
        <authorList>
            <person name="Alioto T."/>
            <person name="Alioto T."/>
            <person name="Gomez Garrido J."/>
        </authorList>
    </citation>
    <scope>NUCLEOTIDE SEQUENCE [LARGE SCALE GENOMIC DNA]</scope>
</reference>
<dbReference type="EMBL" id="CADEPI010000788">
    <property type="protein sequence ID" value="CAB3388462.1"/>
    <property type="molecule type" value="Genomic_DNA"/>
</dbReference>
<dbReference type="PANTHER" id="PTHR47113">
    <property type="entry name" value="LD09343P"/>
    <property type="match status" value="1"/>
</dbReference>
<dbReference type="Gene3D" id="3.30.470.20">
    <property type="entry name" value="ATP-grasp fold, B domain"/>
    <property type="match status" value="1"/>
</dbReference>
<name>A0A8S1E633_9INSE</name>
<dbReference type="OrthoDB" id="202825at2759"/>
<accession>A0A8S1E633</accession>
<evidence type="ECO:0000313" key="2">
    <source>
        <dbReference type="EMBL" id="CAB3388462.1"/>
    </source>
</evidence>